<comment type="caution">
    <text evidence="2">The sequence shown here is derived from an EMBL/GenBank/DDBJ whole genome shotgun (WGS) entry which is preliminary data.</text>
</comment>
<sequence length="185" mass="20819">MGENEIQLASVVKTALRLPPKCELRFWRLEGTEVSRYGEALLRRKKRAPHSKIILGSSSVARRKVLAEMGYDFTIMSADIDEKSIRKEKPEELVMALAEAKIILGSSSVARRKVLAEMGYDFTIMSADIDEKSIRKEKPEELVMALAEAKLTWTKDKQVKAHGCCLLLSEKLKMPDCTVFDGESD</sequence>
<dbReference type="InterPro" id="IPR003697">
    <property type="entry name" value="Maf-like"/>
</dbReference>
<keyword evidence="3" id="KW-1185">Reference proteome</keyword>
<dbReference type="Proteomes" id="UP000306102">
    <property type="component" value="Unassembled WGS sequence"/>
</dbReference>
<reference evidence="2 3" key="1">
    <citation type="journal article" date="2018" name="Proc. Natl. Acad. Sci. U.S.A.">
        <title>Draft genome sequence of Camellia sinensis var. sinensis provides insights into the evolution of the tea genome and tea quality.</title>
        <authorList>
            <person name="Wei C."/>
            <person name="Yang H."/>
            <person name="Wang S."/>
            <person name="Zhao J."/>
            <person name="Liu C."/>
            <person name="Gao L."/>
            <person name="Xia E."/>
            <person name="Lu Y."/>
            <person name="Tai Y."/>
            <person name="She G."/>
            <person name="Sun J."/>
            <person name="Cao H."/>
            <person name="Tong W."/>
            <person name="Gao Q."/>
            <person name="Li Y."/>
            <person name="Deng W."/>
            <person name="Jiang X."/>
            <person name="Wang W."/>
            <person name="Chen Q."/>
            <person name="Zhang S."/>
            <person name="Li H."/>
            <person name="Wu J."/>
            <person name="Wang P."/>
            <person name="Li P."/>
            <person name="Shi C."/>
            <person name="Zheng F."/>
            <person name="Jian J."/>
            <person name="Huang B."/>
            <person name="Shan D."/>
            <person name="Shi M."/>
            <person name="Fang C."/>
            <person name="Yue Y."/>
            <person name="Li F."/>
            <person name="Li D."/>
            <person name="Wei S."/>
            <person name="Han B."/>
            <person name="Jiang C."/>
            <person name="Yin Y."/>
            <person name="Xia T."/>
            <person name="Zhang Z."/>
            <person name="Bennetzen J.L."/>
            <person name="Zhao S."/>
            <person name="Wan X."/>
        </authorList>
    </citation>
    <scope>NUCLEOTIDE SEQUENCE [LARGE SCALE GENOMIC DNA]</scope>
    <source>
        <strain evidence="3">cv. Shuchazao</strain>
        <tissue evidence="2">Leaf</tissue>
    </source>
</reference>
<evidence type="ECO:0000313" key="3">
    <source>
        <dbReference type="Proteomes" id="UP000306102"/>
    </source>
</evidence>
<evidence type="ECO:0008006" key="4">
    <source>
        <dbReference type="Google" id="ProtNLM"/>
    </source>
</evidence>
<dbReference type="STRING" id="542762.A0A4S4CY00"/>
<name>A0A4S4CY00_CAMSN</name>
<keyword evidence="1" id="KW-0378">Hydrolase</keyword>
<dbReference type="PANTHER" id="PTHR43213:SF14">
    <property type="entry name" value="MAF-LIKE PROTEIN"/>
    <property type="match status" value="1"/>
</dbReference>
<proteinExistence type="predicted"/>
<dbReference type="Gene3D" id="3.90.950.10">
    <property type="match status" value="2"/>
</dbReference>
<gene>
    <name evidence="2" type="ORF">TEA_020508</name>
</gene>
<protein>
    <recommendedName>
        <fullName evidence="4">Maf-like protein</fullName>
    </recommendedName>
</protein>
<dbReference type="SUPFAM" id="SSF52972">
    <property type="entry name" value="ITPase-like"/>
    <property type="match status" value="2"/>
</dbReference>
<evidence type="ECO:0000256" key="1">
    <source>
        <dbReference type="ARBA" id="ARBA00022801"/>
    </source>
</evidence>
<dbReference type="Pfam" id="PF02545">
    <property type="entry name" value="Maf"/>
    <property type="match status" value="1"/>
</dbReference>
<dbReference type="PANTHER" id="PTHR43213">
    <property type="entry name" value="BIFUNCTIONAL DTTP/UTP PYROPHOSPHATASE/METHYLTRANSFERASE PROTEIN-RELATED"/>
    <property type="match status" value="1"/>
</dbReference>
<dbReference type="AlphaFoldDB" id="A0A4S4CY00"/>
<dbReference type="EMBL" id="SDRB02013725">
    <property type="protein sequence ID" value="THF94293.1"/>
    <property type="molecule type" value="Genomic_DNA"/>
</dbReference>
<accession>A0A4S4CY00</accession>
<dbReference type="GO" id="GO:0047429">
    <property type="term" value="F:nucleoside triphosphate diphosphatase activity"/>
    <property type="evidence" value="ECO:0007669"/>
    <property type="project" value="InterPro"/>
</dbReference>
<evidence type="ECO:0000313" key="2">
    <source>
        <dbReference type="EMBL" id="THF94293.1"/>
    </source>
</evidence>
<organism evidence="2 3">
    <name type="scientific">Camellia sinensis var. sinensis</name>
    <name type="common">China tea</name>
    <dbReference type="NCBI Taxonomy" id="542762"/>
    <lineage>
        <taxon>Eukaryota</taxon>
        <taxon>Viridiplantae</taxon>
        <taxon>Streptophyta</taxon>
        <taxon>Embryophyta</taxon>
        <taxon>Tracheophyta</taxon>
        <taxon>Spermatophyta</taxon>
        <taxon>Magnoliopsida</taxon>
        <taxon>eudicotyledons</taxon>
        <taxon>Gunneridae</taxon>
        <taxon>Pentapetalae</taxon>
        <taxon>asterids</taxon>
        <taxon>Ericales</taxon>
        <taxon>Theaceae</taxon>
        <taxon>Camellia</taxon>
    </lineage>
</organism>
<dbReference type="InterPro" id="IPR029001">
    <property type="entry name" value="ITPase-like_fam"/>
</dbReference>